<dbReference type="RefSeq" id="WP_085802040.1">
    <property type="nucleotide sequence ID" value="NZ_FWXB01000021.1"/>
</dbReference>
<sequence>MTTEFTMPTAGLIFQGLRELDIVKIGNRVSNAFEALEQNVTGVRILSTDSARISSSHHNVTVRVLEDQVIDGLPNPAPQLVELAIDGGCDDDSADVPRMDTVLAHALKSLHWTFSADQIKWVTPGAILSSADFVMATSQPDTPNPTPKPKMTLARNAAGIVERRYEFPNVDEANEVLNEQLTQKAVQALETGGQCKLYAAFLEDPQPENTADEDIREETAPLRLSVWMVTFTVSLFALPVGAALLVFNLLKGENLRLTAQAAALTGTFITLETHGAMAQTFSVIQHLVG</sequence>
<keyword evidence="1" id="KW-0812">Transmembrane</keyword>
<keyword evidence="1" id="KW-1133">Transmembrane helix</keyword>
<dbReference type="EMBL" id="FWXB01000021">
    <property type="protein sequence ID" value="SMC14124.1"/>
    <property type="molecule type" value="Genomic_DNA"/>
</dbReference>
<gene>
    <name evidence="2" type="ORF">ROA7745_03989</name>
</gene>
<organism evidence="2 3">
    <name type="scientific">Roseovarius aestuarii</name>
    <dbReference type="NCBI Taxonomy" id="475083"/>
    <lineage>
        <taxon>Bacteria</taxon>
        <taxon>Pseudomonadati</taxon>
        <taxon>Pseudomonadota</taxon>
        <taxon>Alphaproteobacteria</taxon>
        <taxon>Rhodobacterales</taxon>
        <taxon>Roseobacteraceae</taxon>
        <taxon>Roseovarius</taxon>
    </lineage>
</organism>
<name>A0A1X7BWY5_9RHOB</name>
<feature type="transmembrane region" description="Helical" evidence="1">
    <location>
        <begin position="226"/>
        <end position="250"/>
    </location>
</feature>
<dbReference type="OrthoDB" id="7829286at2"/>
<protein>
    <submittedName>
        <fullName evidence="2">Uncharacterized protein</fullName>
    </submittedName>
</protein>
<reference evidence="2 3" key="1">
    <citation type="submission" date="2017-03" db="EMBL/GenBank/DDBJ databases">
        <authorList>
            <person name="Afonso C.L."/>
            <person name="Miller P.J."/>
            <person name="Scott M.A."/>
            <person name="Spackman E."/>
            <person name="Goraichik I."/>
            <person name="Dimitrov K.M."/>
            <person name="Suarez D.L."/>
            <person name="Swayne D.E."/>
        </authorList>
    </citation>
    <scope>NUCLEOTIDE SEQUENCE [LARGE SCALE GENOMIC DNA]</scope>
    <source>
        <strain evidence="2 3">CECT 7745</strain>
    </source>
</reference>
<evidence type="ECO:0000313" key="2">
    <source>
        <dbReference type="EMBL" id="SMC14124.1"/>
    </source>
</evidence>
<accession>A0A1X7BWY5</accession>
<evidence type="ECO:0000256" key="1">
    <source>
        <dbReference type="SAM" id="Phobius"/>
    </source>
</evidence>
<keyword evidence="1" id="KW-0472">Membrane</keyword>
<keyword evidence="3" id="KW-1185">Reference proteome</keyword>
<dbReference type="AlphaFoldDB" id="A0A1X7BWY5"/>
<evidence type="ECO:0000313" key="3">
    <source>
        <dbReference type="Proteomes" id="UP000193224"/>
    </source>
</evidence>
<dbReference type="Proteomes" id="UP000193224">
    <property type="component" value="Unassembled WGS sequence"/>
</dbReference>
<proteinExistence type="predicted"/>